<proteinExistence type="predicted"/>
<protein>
    <submittedName>
        <fullName evidence="2">Uncharacterized protein</fullName>
    </submittedName>
</protein>
<evidence type="ECO:0000313" key="3">
    <source>
        <dbReference type="Proteomes" id="UP000217199"/>
    </source>
</evidence>
<evidence type="ECO:0000313" key="2">
    <source>
        <dbReference type="EMBL" id="PAV20124.1"/>
    </source>
</evidence>
<dbReference type="AlphaFoldDB" id="A0A286UKU9"/>
<sequence length="244" mass="27447">MVNEYWNSMSDNRNDFLCTYDNGETESTRNDHSFSLQPKHLMLPEDSNDALPTRGCARRMGSNAITRGIADGDISDSEVTDSESESDSDDDFDTVRGQNESSRRYSDLKEDQQRHSEAEVTGPEEEEILVCTEVSEPREEEKEGVHTEVETTDPREEEEEEGEEEKPEDNIATDYGGPDDPDFNSPTPPDGYGWEKEGRIHYRIFITVPETDSEESGIVQCHNDGESVATGLVVLYRGDGACFR</sequence>
<accession>A0A286UKU9</accession>
<organism evidence="2 3">
    <name type="scientific">Pyrrhoderma noxium</name>
    <dbReference type="NCBI Taxonomy" id="2282107"/>
    <lineage>
        <taxon>Eukaryota</taxon>
        <taxon>Fungi</taxon>
        <taxon>Dikarya</taxon>
        <taxon>Basidiomycota</taxon>
        <taxon>Agaricomycotina</taxon>
        <taxon>Agaricomycetes</taxon>
        <taxon>Hymenochaetales</taxon>
        <taxon>Hymenochaetaceae</taxon>
        <taxon>Pyrrhoderma</taxon>
    </lineage>
</organism>
<reference evidence="2 3" key="1">
    <citation type="journal article" date="2017" name="Mol. Ecol.">
        <title>Comparative and population genomic landscape of Phellinus noxius: A hypervariable fungus causing root rot in trees.</title>
        <authorList>
            <person name="Chung C.L."/>
            <person name="Lee T.J."/>
            <person name="Akiba M."/>
            <person name="Lee H.H."/>
            <person name="Kuo T.H."/>
            <person name="Liu D."/>
            <person name="Ke H.M."/>
            <person name="Yokoi T."/>
            <person name="Roa M.B."/>
            <person name="Lu M.J."/>
            <person name="Chang Y.Y."/>
            <person name="Ann P.J."/>
            <person name="Tsai J.N."/>
            <person name="Chen C.Y."/>
            <person name="Tzean S.S."/>
            <person name="Ota Y."/>
            <person name="Hattori T."/>
            <person name="Sahashi N."/>
            <person name="Liou R.F."/>
            <person name="Kikuchi T."/>
            <person name="Tsai I.J."/>
        </authorList>
    </citation>
    <scope>NUCLEOTIDE SEQUENCE [LARGE SCALE GENOMIC DNA]</scope>
    <source>
        <strain evidence="2 3">FFPRI411160</strain>
    </source>
</reference>
<keyword evidence="3" id="KW-1185">Reference proteome</keyword>
<feature type="compositionally biased region" description="Acidic residues" evidence="1">
    <location>
        <begin position="73"/>
        <end position="92"/>
    </location>
</feature>
<feature type="region of interest" description="Disordered" evidence="1">
    <location>
        <begin position="63"/>
        <end position="194"/>
    </location>
</feature>
<feature type="compositionally biased region" description="Basic and acidic residues" evidence="1">
    <location>
        <begin position="101"/>
        <end position="118"/>
    </location>
</feature>
<gene>
    <name evidence="2" type="ORF">PNOK_0505800</name>
</gene>
<evidence type="ECO:0000256" key="1">
    <source>
        <dbReference type="SAM" id="MobiDB-lite"/>
    </source>
</evidence>
<comment type="caution">
    <text evidence="2">The sequence shown here is derived from an EMBL/GenBank/DDBJ whole genome shotgun (WGS) entry which is preliminary data.</text>
</comment>
<dbReference type="EMBL" id="NBII01000004">
    <property type="protein sequence ID" value="PAV20124.1"/>
    <property type="molecule type" value="Genomic_DNA"/>
</dbReference>
<dbReference type="InParanoid" id="A0A286UKU9"/>
<feature type="compositionally biased region" description="Basic and acidic residues" evidence="1">
    <location>
        <begin position="135"/>
        <end position="154"/>
    </location>
</feature>
<dbReference type="Proteomes" id="UP000217199">
    <property type="component" value="Unassembled WGS sequence"/>
</dbReference>
<name>A0A286UKU9_9AGAM</name>
<feature type="compositionally biased region" description="Acidic residues" evidence="1">
    <location>
        <begin position="155"/>
        <end position="167"/>
    </location>
</feature>